<dbReference type="Gene3D" id="3.40.50.1820">
    <property type="entry name" value="alpha/beta hydrolase"/>
    <property type="match status" value="1"/>
</dbReference>
<dbReference type="AlphaFoldDB" id="A0AAN8FTT2"/>
<proteinExistence type="predicted"/>
<comment type="caution">
    <text evidence="1">The sequence shown here is derived from an EMBL/GenBank/DDBJ whole genome shotgun (WGS) entry which is preliminary data.</text>
</comment>
<feature type="non-terminal residue" evidence="1">
    <location>
        <position position="1"/>
    </location>
</feature>
<protein>
    <submittedName>
        <fullName evidence="1">Ab-hydrolase associated lipase region</fullName>
    </submittedName>
</protein>
<accession>A0AAN8FTT2</accession>
<reference evidence="1 2" key="1">
    <citation type="submission" date="2019-10" db="EMBL/GenBank/DDBJ databases">
        <title>Assembly and Annotation for the nematode Trichostrongylus colubriformis.</title>
        <authorList>
            <person name="Martin J."/>
        </authorList>
    </citation>
    <scope>NUCLEOTIDE SEQUENCE [LARGE SCALE GENOMIC DNA]</scope>
    <source>
        <strain evidence="1">G859</strain>
        <tissue evidence="1">Whole worm</tissue>
    </source>
</reference>
<evidence type="ECO:0000313" key="1">
    <source>
        <dbReference type="EMBL" id="KAK5984457.1"/>
    </source>
</evidence>
<name>A0AAN8FTT2_TRICO</name>
<dbReference type="PANTHER" id="PTHR11005">
    <property type="entry name" value="LYSOSOMAL ACID LIPASE-RELATED"/>
    <property type="match status" value="1"/>
</dbReference>
<evidence type="ECO:0000313" key="2">
    <source>
        <dbReference type="Proteomes" id="UP001331761"/>
    </source>
</evidence>
<dbReference type="InterPro" id="IPR029058">
    <property type="entry name" value="AB_hydrolase_fold"/>
</dbReference>
<dbReference type="Proteomes" id="UP001331761">
    <property type="component" value="Unassembled WGS sequence"/>
</dbReference>
<dbReference type="EMBL" id="WIXE01002847">
    <property type="protein sequence ID" value="KAK5984457.1"/>
    <property type="molecule type" value="Genomic_DNA"/>
</dbReference>
<keyword evidence="2" id="KW-1185">Reference proteome</keyword>
<dbReference type="SUPFAM" id="SSF53474">
    <property type="entry name" value="alpha/beta-Hydrolases"/>
    <property type="match status" value="1"/>
</dbReference>
<organism evidence="1 2">
    <name type="scientific">Trichostrongylus colubriformis</name>
    <name type="common">Black scour worm</name>
    <dbReference type="NCBI Taxonomy" id="6319"/>
    <lineage>
        <taxon>Eukaryota</taxon>
        <taxon>Metazoa</taxon>
        <taxon>Ecdysozoa</taxon>
        <taxon>Nematoda</taxon>
        <taxon>Chromadorea</taxon>
        <taxon>Rhabditida</taxon>
        <taxon>Rhabditina</taxon>
        <taxon>Rhabditomorpha</taxon>
        <taxon>Strongyloidea</taxon>
        <taxon>Trichostrongylidae</taxon>
        <taxon>Trichostrongylus</taxon>
    </lineage>
</organism>
<sequence>TRIPVYVSHFPAGTSSMNILHWVQLVKAGIAVRFNYGEEMNIATYGQKTPPTYDFRNISNVPIYVFAGGNDWIADEEDLENYLLPQIRSQVQLDKRLPEYNHFDFIWGLRAAADVYKPITDLIQENFQRQGV</sequence>
<gene>
    <name evidence="1" type="ORF">GCK32_019392</name>
</gene>